<dbReference type="RefSeq" id="WP_390194116.1">
    <property type="nucleotide sequence ID" value="NZ_JBHMEP010000004.1"/>
</dbReference>
<dbReference type="Proteomes" id="UP001589645">
    <property type="component" value="Unassembled WGS sequence"/>
</dbReference>
<organism evidence="1 2">
    <name type="scientific">Vibrio olivae</name>
    <dbReference type="NCBI Taxonomy" id="1243002"/>
    <lineage>
        <taxon>Bacteria</taxon>
        <taxon>Pseudomonadati</taxon>
        <taxon>Pseudomonadota</taxon>
        <taxon>Gammaproteobacteria</taxon>
        <taxon>Vibrionales</taxon>
        <taxon>Vibrionaceae</taxon>
        <taxon>Vibrio</taxon>
    </lineage>
</organism>
<reference evidence="1 2" key="1">
    <citation type="submission" date="2024-09" db="EMBL/GenBank/DDBJ databases">
        <authorList>
            <person name="Sun Q."/>
            <person name="Mori K."/>
        </authorList>
    </citation>
    <scope>NUCLEOTIDE SEQUENCE [LARGE SCALE GENOMIC DNA]</scope>
    <source>
        <strain evidence="1 2">CECT 8064</strain>
    </source>
</reference>
<gene>
    <name evidence="1" type="ORF">ACFFUV_14325</name>
</gene>
<dbReference type="EMBL" id="JBHMEP010000004">
    <property type="protein sequence ID" value="MFB9136145.1"/>
    <property type="molecule type" value="Genomic_DNA"/>
</dbReference>
<accession>A0ABV5HPH7</accession>
<name>A0ABV5HPH7_9VIBR</name>
<proteinExistence type="predicted"/>
<protein>
    <submittedName>
        <fullName evidence="1">Uncharacterized protein</fullName>
    </submittedName>
</protein>
<comment type="caution">
    <text evidence="1">The sequence shown here is derived from an EMBL/GenBank/DDBJ whole genome shotgun (WGS) entry which is preliminary data.</text>
</comment>
<keyword evidence="2" id="KW-1185">Reference proteome</keyword>
<evidence type="ECO:0000313" key="1">
    <source>
        <dbReference type="EMBL" id="MFB9136145.1"/>
    </source>
</evidence>
<sequence length="327" mass="35609">MVIFGSTNTDGTGSAANLSQFNGQMIDWEFDSVAYYMHENFKFETEHVSAFIQNISDIGAFGVNVTNHGPWNGEGLKELFIRDTGLYNISETTEMNVEGFVDVNIALSNVDAWWGTFTLNINGAKRGNVDLSSFEQNVDLNVASYSNSGNWGNLYTIATGNGDDTLTFSASSEQSNTHWTEFSVDLGAGDDRFVLDLHSADSADMTRFIDGGDGFDEIALFADSIALDFANVEWLNAEDSTVELPLTEQQLASNGDDTFGLIVSNAQVEFADSIIDIDVTALSDAQYAYLDGLDIDLSAEDYFAVTAYGSDASYQLLMNNVDDYAVA</sequence>
<evidence type="ECO:0000313" key="2">
    <source>
        <dbReference type="Proteomes" id="UP001589645"/>
    </source>
</evidence>